<evidence type="ECO:0000313" key="17">
    <source>
        <dbReference type="Proteomes" id="UP001360560"/>
    </source>
</evidence>
<dbReference type="FunFam" id="2.60.40.1910:FF:000004">
    <property type="entry name" value="Aminopeptidase"/>
    <property type="match status" value="1"/>
</dbReference>
<dbReference type="InterPro" id="IPR045357">
    <property type="entry name" value="Aminopeptidase_N-like_N"/>
</dbReference>
<evidence type="ECO:0000256" key="11">
    <source>
        <dbReference type="RuleBase" id="RU364040"/>
    </source>
</evidence>
<keyword evidence="6 9" id="KW-0862">Zinc</keyword>
<feature type="binding site" evidence="9">
    <location>
        <position position="424"/>
    </location>
    <ligand>
        <name>Zn(2+)</name>
        <dbReference type="ChEBI" id="CHEBI:29105"/>
        <note>catalytic</note>
    </ligand>
</feature>
<organism evidence="16 17">
    <name type="scientific">Saccharomycopsis crataegensis</name>
    <dbReference type="NCBI Taxonomy" id="43959"/>
    <lineage>
        <taxon>Eukaryota</taxon>
        <taxon>Fungi</taxon>
        <taxon>Dikarya</taxon>
        <taxon>Ascomycota</taxon>
        <taxon>Saccharomycotina</taxon>
        <taxon>Saccharomycetes</taxon>
        <taxon>Saccharomycopsidaceae</taxon>
        <taxon>Saccharomycopsis</taxon>
    </lineage>
</organism>
<dbReference type="Gene3D" id="2.60.40.1910">
    <property type="match status" value="1"/>
</dbReference>
<dbReference type="PANTHER" id="PTHR11533:SF174">
    <property type="entry name" value="PUROMYCIN-SENSITIVE AMINOPEPTIDASE-RELATED"/>
    <property type="match status" value="1"/>
</dbReference>
<dbReference type="Pfam" id="PF01433">
    <property type="entry name" value="Peptidase_M1"/>
    <property type="match status" value="1"/>
</dbReference>
<dbReference type="AlphaFoldDB" id="A0AAV5QRS4"/>
<dbReference type="GO" id="GO:0043171">
    <property type="term" value="P:peptide catabolic process"/>
    <property type="evidence" value="ECO:0007669"/>
    <property type="project" value="TreeGrafter"/>
</dbReference>
<evidence type="ECO:0000256" key="7">
    <source>
        <dbReference type="ARBA" id="ARBA00023049"/>
    </source>
</evidence>
<keyword evidence="5 11" id="KW-0378">Hydrolase</keyword>
<keyword evidence="17" id="KW-1185">Reference proteome</keyword>
<dbReference type="InterPro" id="IPR042097">
    <property type="entry name" value="Aminopeptidase_N-like_N_sf"/>
</dbReference>
<evidence type="ECO:0000256" key="6">
    <source>
        <dbReference type="ARBA" id="ARBA00022833"/>
    </source>
</evidence>
<feature type="region of interest" description="Disordered" evidence="12">
    <location>
        <begin position="1"/>
        <end position="73"/>
    </location>
</feature>
<dbReference type="GeneID" id="90075562"/>
<feature type="site" description="Transition state stabilizer" evidence="10">
    <location>
        <position position="506"/>
    </location>
</feature>
<keyword evidence="4 9" id="KW-0479">Metal-binding</keyword>
<evidence type="ECO:0000256" key="1">
    <source>
        <dbReference type="ARBA" id="ARBA00010136"/>
    </source>
</evidence>
<evidence type="ECO:0000259" key="13">
    <source>
        <dbReference type="Pfam" id="PF01433"/>
    </source>
</evidence>
<dbReference type="InterPro" id="IPR014782">
    <property type="entry name" value="Peptidase_M1_dom"/>
</dbReference>
<dbReference type="InterPro" id="IPR034016">
    <property type="entry name" value="M1_APN-typ"/>
</dbReference>
<name>A0AAV5QRS4_9ASCO</name>
<comment type="cofactor">
    <cofactor evidence="9 11">
        <name>Zn(2+)</name>
        <dbReference type="ChEBI" id="CHEBI:29105"/>
    </cofactor>
    <text evidence="9 11">Binds 1 zinc ion per subunit.</text>
</comment>
<dbReference type="GO" id="GO:0005737">
    <property type="term" value="C:cytoplasm"/>
    <property type="evidence" value="ECO:0007669"/>
    <property type="project" value="TreeGrafter"/>
</dbReference>
<dbReference type="GO" id="GO:0008270">
    <property type="term" value="F:zinc ion binding"/>
    <property type="evidence" value="ECO:0007669"/>
    <property type="project" value="UniProtKB-UniRule"/>
</dbReference>
<dbReference type="RefSeq" id="XP_064854583.1">
    <property type="nucleotide sequence ID" value="XM_064998511.1"/>
</dbReference>
<dbReference type="SUPFAM" id="SSF63737">
    <property type="entry name" value="Leukotriene A4 hydrolase N-terminal domain"/>
    <property type="match status" value="1"/>
</dbReference>
<dbReference type="PRINTS" id="PR00756">
    <property type="entry name" value="ALADIPTASE"/>
</dbReference>
<dbReference type="InterPro" id="IPR024571">
    <property type="entry name" value="ERAP1-like_C_dom"/>
</dbReference>
<feature type="active site" description="Proton acceptor" evidence="8">
    <location>
        <position position="421"/>
    </location>
</feature>
<gene>
    <name evidence="16" type="ORF">DASC09_049120</name>
</gene>
<feature type="domain" description="ERAP1-like C-terminal" evidence="14">
    <location>
        <begin position="638"/>
        <end position="958"/>
    </location>
</feature>
<dbReference type="Gene3D" id="1.25.50.20">
    <property type="match status" value="1"/>
</dbReference>
<dbReference type="Gene3D" id="2.60.40.1730">
    <property type="entry name" value="tricorn interacting facor f3 domain"/>
    <property type="match status" value="1"/>
</dbReference>
<reference evidence="16 17" key="1">
    <citation type="journal article" date="2023" name="Elife">
        <title>Identification of key yeast species and microbe-microbe interactions impacting larval growth of Drosophila in the wild.</title>
        <authorList>
            <person name="Mure A."/>
            <person name="Sugiura Y."/>
            <person name="Maeda R."/>
            <person name="Honda K."/>
            <person name="Sakurai N."/>
            <person name="Takahashi Y."/>
            <person name="Watada M."/>
            <person name="Katoh T."/>
            <person name="Gotoh A."/>
            <person name="Gotoh Y."/>
            <person name="Taniguchi I."/>
            <person name="Nakamura K."/>
            <person name="Hayashi T."/>
            <person name="Katayama T."/>
            <person name="Uemura T."/>
            <person name="Hattori Y."/>
        </authorList>
    </citation>
    <scope>NUCLEOTIDE SEQUENCE [LARGE SCALE GENOMIC DNA]</scope>
    <source>
        <strain evidence="16 17">SC-9</strain>
    </source>
</reference>
<evidence type="ECO:0000259" key="15">
    <source>
        <dbReference type="Pfam" id="PF17900"/>
    </source>
</evidence>
<evidence type="ECO:0000256" key="8">
    <source>
        <dbReference type="PIRSR" id="PIRSR634016-1"/>
    </source>
</evidence>
<evidence type="ECO:0000256" key="2">
    <source>
        <dbReference type="ARBA" id="ARBA00022438"/>
    </source>
</evidence>
<evidence type="ECO:0000256" key="10">
    <source>
        <dbReference type="PIRSR" id="PIRSR634016-4"/>
    </source>
</evidence>
<evidence type="ECO:0000256" key="3">
    <source>
        <dbReference type="ARBA" id="ARBA00022670"/>
    </source>
</evidence>
<evidence type="ECO:0000313" key="16">
    <source>
        <dbReference type="EMBL" id="GMM37587.1"/>
    </source>
</evidence>
<dbReference type="InterPro" id="IPR050344">
    <property type="entry name" value="Peptidase_M1_aminopeptidases"/>
</dbReference>
<feature type="domain" description="Peptidase M1 membrane alanine aminopeptidase" evidence="13">
    <location>
        <begin position="351"/>
        <end position="565"/>
    </location>
</feature>
<dbReference type="GO" id="GO:0006508">
    <property type="term" value="P:proteolysis"/>
    <property type="evidence" value="ECO:0007669"/>
    <property type="project" value="UniProtKB-KW"/>
</dbReference>
<protein>
    <recommendedName>
        <fullName evidence="11">Aminopeptidase</fullName>
        <ecNumber evidence="11">3.4.11.-</ecNumber>
    </recommendedName>
</protein>
<dbReference type="Pfam" id="PF11838">
    <property type="entry name" value="ERAP1_C"/>
    <property type="match status" value="1"/>
</dbReference>
<feature type="compositionally biased region" description="Low complexity" evidence="12">
    <location>
        <begin position="54"/>
        <end position="69"/>
    </location>
</feature>
<dbReference type="CDD" id="cd09601">
    <property type="entry name" value="M1_APN-Q_like"/>
    <property type="match status" value="1"/>
</dbReference>
<evidence type="ECO:0000259" key="14">
    <source>
        <dbReference type="Pfam" id="PF11838"/>
    </source>
</evidence>
<dbReference type="InterPro" id="IPR001930">
    <property type="entry name" value="Peptidase_M1"/>
</dbReference>
<keyword evidence="2 11" id="KW-0031">Aminopeptidase</keyword>
<dbReference type="FunFam" id="1.10.390.10:FF:000001">
    <property type="entry name" value="Aminopeptidase"/>
    <property type="match status" value="1"/>
</dbReference>
<feature type="binding site" evidence="9">
    <location>
        <position position="443"/>
    </location>
    <ligand>
        <name>Zn(2+)</name>
        <dbReference type="ChEBI" id="CHEBI:29105"/>
        <note>catalytic</note>
    </ligand>
</feature>
<accession>A0AAV5QRS4</accession>
<evidence type="ECO:0000256" key="4">
    <source>
        <dbReference type="ARBA" id="ARBA00022723"/>
    </source>
</evidence>
<keyword evidence="3 11" id="KW-0645">Protease</keyword>
<evidence type="ECO:0000256" key="12">
    <source>
        <dbReference type="SAM" id="MobiDB-lite"/>
    </source>
</evidence>
<dbReference type="FunFam" id="2.60.40.1730:FF:000002">
    <property type="entry name" value="Aminopeptidase"/>
    <property type="match status" value="1"/>
</dbReference>
<dbReference type="GO" id="GO:0070006">
    <property type="term" value="F:metalloaminopeptidase activity"/>
    <property type="evidence" value="ECO:0007669"/>
    <property type="project" value="TreeGrafter"/>
</dbReference>
<dbReference type="EC" id="3.4.11.-" evidence="11"/>
<dbReference type="PANTHER" id="PTHR11533">
    <property type="entry name" value="PROTEASE M1 ZINC METALLOPROTEASE"/>
    <property type="match status" value="1"/>
</dbReference>
<feature type="domain" description="Aminopeptidase N-like N-terminal" evidence="15">
    <location>
        <begin position="135"/>
        <end position="314"/>
    </location>
</feature>
<dbReference type="SUPFAM" id="SSF55486">
    <property type="entry name" value="Metalloproteases ('zincins'), catalytic domain"/>
    <property type="match status" value="1"/>
</dbReference>
<dbReference type="FunFam" id="1.25.50.20:FF:000002">
    <property type="entry name" value="Aminopeptidase"/>
    <property type="match status" value="1"/>
</dbReference>
<sequence>MLNRSTATAMARRSSSNGFHLVRSPSSHAPGHMAAMSAAQQSIRRSSHHHSFATPLPLSSSSTSSSPLSHLQKSNRNFTSRKLAHFNSRLPVFSRSSTSVLSRSFTTSLAANMCSCSSAVDSTAGREILPTNVYPDHYYITLEPDFSKFTFDGSVTIDLDVKKTSSSVTLNYLELDIKSAKINGEPVSDIKYDEKKQEVEFISASELVEGTKAKIQVDFIGILNDQMAGFYRSTYKDEQGNTKYLATTQFEATDARRAFPCFDEPLLKSKFEVTLIADKELTTLANMLPKDEKDLGNGKKAVTFESTPLLSTYLVAFIVGDLRYVENNDYKIPVRVYTTPGLEKEGEFSAALAARTLKFFAKAFDIEYYLPHMNMVAIHDFSAGAMENLSLITYRAIDLLIDEKTASLSRKLRVSEVVQHELAHQWFGNLVTMKWWNDLWLNEAYATYCSYMVFEETENESFIFQNFEADTLSAAFRLDGLRSSHPIEVPVKKAGEINQIFDAISYSKGSCLLRMIAHWLGKDVFLKGVSNYLKKHKYGNAETADLWAALAEASGKDVPTVMDKWTKNIGYPVVTVTEDGNKIKLEQHRFLSTGDVTEEDDKVLYPLFVNLKTPAGVDSDMTLNGRETTFELKEGEDFFKVNTDGVGFYRTLYTPERWAKLGKAGSEGLLSTQDRTCLVEDAYSLAVSGYSSTTDFLNLVSGWTEESEFIVWSSILGSIGELRGVMKFFGDEGKSVAGLKALTRHLISAKINSLGWEFGASEAVLDQRLKAALFGAASSAEDPLVADDIKEKFAKFIAGDKEAINPNIKNAVFAAVARTGGEKEYDQFLEIYKNPSSLDEKLLALRFLGAFTEPALIQRTLKLALDPEVVKPQDIYIPLQGLRAHKEGVLALWQWFQDNWDVLVKRFPPSLNMLGNIVSLCTSGYLVPGARQEINKFFADKDLTGIDKNLEQALDSLESKWNWLVRDGEKVSKWLDQNGYKK</sequence>
<feature type="binding site" evidence="9">
    <location>
        <position position="420"/>
    </location>
    <ligand>
        <name>Zn(2+)</name>
        <dbReference type="ChEBI" id="CHEBI:29105"/>
        <note>catalytic</note>
    </ligand>
</feature>
<evidence type="ECO:0000256" key="5">
    <source>
        <dbReference type="ARBA" id="ARBA00022801"/>
    </source>
</evidence>
<feature type="compositionally biased region" description="Low complexity" evidence="12">
    <location>
        <begin position="1"/>
        <end position="16"/>
    </location>
</feature>
<dbReference type="GO" id="GO:0042277">
    <property type="term" value="F:peptide binding"/>
    <property type="evidence" value="ECO:0007669"/>
    <property type="project" value="TreeGrafter"/>
</dbReference>
<dbReference type="EMBL" id="BTFZ01000012">
    <property type="protein sequence ID" value="GMM37587.1"/>
    <property type="molecule type" value="Genomic_DNA"/>
</dbReference>
<comment type="similarity">
    <text evidence="1 11">Belongs to the peptidase M1 family.</text>
</comment>
<proteinExistence type="inferred from homology"/>
<keyword evidence="7 11" id="KW-0482">Metalloprotease</keyword>
<dbReference type="InterPro" id="IPR027268">
    <property type="entry name" value="Peptidase_M4/M1_CTD_sf"/>
</dbReference>
<dbReference type="GO" id="GO:0016020">
    <property type="term" value="C:membrane"/>
    <property type="evidence" value="ECO:0007669"/>
    <property type="project" value="TreeGrafter"/>
</dbReference>
<comment type="caution">
    <text evidence="16">The sequence shown here is derived from an EMBL/GenBank/DDBJ whole genome shotgun (WGS) entry which is preliminary data.</text>
</comment>
<evidence type="ECO:0000256" key="9">
    <source>
        <dbReference type="PIRSR" id="PIRSR634016-3"/>
    </source>
</evidence>
<dbReference type="Pfam" id="PF17900">
    <property type="entry name" value="Peptidase_M1_N"/>
    <property type="match status" value="1"/>
</dbReference>
<dbReference type="Proteomes" id="UP001360560">
    <property type="component" value="Unassembled WGS sequence"/>
</dbReference>
<dbReference type="Gene3D" id="1.10.390.10">
    <property type="entry name" value="Neutral Protease Domain 2"/>
    <property type="match status" value="1"/>
</dbReference>